<evidence type="ECO:0000256" key="5">
    <source>
        <dbReference type="ARBA" id="ARBA00023239"/>
    </source>
</evidence>
<gene>
    <name evidence="9" type="primary">pyrF</name>
    <name evidence="9" type="ORF">F9K24_18940</name>
</gene>
<dbReference type="PANTHER" id="PTHR43375:SF1">
    <property type="entry name" value="OROTIDINE 5'-PHOSPHATE DECARBOXYLASE"/>
    <property type="match status" value="1"/>
</dbReference>
<evidence type="ECO:0000259" key="8">
    <source>
        <dbReference type="SMART" id="SM00934"/>
    </source>
</evidence>
<dbReference type="NCBIfam" id="TIGR02127">
    <property type="entry name" value="pyrF_sub2"/>
    <property type="match status" value="1"/>
</dbReference>
<sequence length="272" mass="29902">MSTVKSEFHSHLDSILEKRGPLCVGLDPDMELLPSGYSSNIQGLEEHMLDVIDATSDLAAAYKINTAFFEAFGAAGWNAIERLVTAIRKNSPALIIADAKRGDLQNTARFYARTFFDTFDFDAVTLQPFMGYDSLEPFLERTDRGSIVLCLTSNRGSEDFQHHGNPPLFLEVARRCADWSRNNVMLVVGATRNPDDMRRIRDVAPGLPFLVPGIGKQGGDLETVLNICGSRLLLNSSRGISAASADRSTLKEAARAEASRLARAVGDFFDKR</sequence>
<dbReference type="UniPathway" id="UPA00070">
    <property type="reaction ID" value="UER00120"/>
</dbReference>
<comment type="catalytic activity">
    <reaction evidence="6">
        <text>orotidine 5'-phosphate + H(+) = UMP + CO2</text>
        <dbReference type="Rhea" id="RHEA:11596"/>
        <dbReference type="ChEBI" id="CHEBI:15378"/>
        <dbReference type="ChEBI" id="CHEBI:16526"/>
        <dbReference type="ChEBI" id="CHEBI:57538"/>
        <dbReference type="ChEBI" id="CHEBI:57865"/>
        <dbReference type="EC" id="4.1.1.23"/>
    </reaction>
</comment>
<evidence type="ECO:0000256" key="2">
    <source>
        <dbReference type="ARBA" id="ARBA00008847"/>
    </source>
</evidence>
<evidence type="ECO:0000256" key="4">
    <source>
        <dbReference type="ARBA" id="ARBA00022975"/>
    </source>
</evidence>
<dbReference type="InterPro" id="IPR013785">
    <property type="entry name" value="Aldolase_TIM"/>
</dbReference>
<dbReference type="InterPro" id="IPR011995">
    <property type="entry name" value="OMPdecase_type-2"/>
</dbReference>
<evidence type="ECO:0000256" key="3">
    <source>
        <dbReference type="ARBA" id="ARBA00022793"/>
    </source>
</evidence>
<dbReference type="CDD" id="cd04725">
    <property type="entry name" value="OMP_decarboxylase_like"/>
    <property type="match status" value="1"/>
</dbReference>
<feature type="domain" description="Orotidine 5'-phosphate decarboxylase" evidence="8">
    <location>
        <begin position="21"/>
        <end position="253"/>
    </location>
</feature>
<dbReference type="EMBL" id="WBUI01000027">
    <property type="protein sequence ID" value="KAB2929705.1"/>
    <property type="molecule type" value="Genomic_DNA"/>
</dbReference>
<protein>
    <recommendedName>
        <fullName evidence="7">Orotidine-5'-phosphate decarboxylase</fullName>
        <ecNumber evidence="7">4.1.1.23</ecNumber>
    </recommendedName>
</protein>
<dbReference type="AlphaFoldDB" id="A0A833GY64"/>
<keyword evidence="4" id="KW-0665">Pyrimidine biosynthesis</keyword>
<dbReference type="GO" id="GO:0006207">
    <property type="term" value="P:'de novo' pyrimidine nucleobase biosynthetic process"/>
    <property type="evidence" value="ECO:0007669"/>
    <property type="project" value="InterPro"/>
</dbReference>
<dbReference type="Proteomes" id="UP000460298">
    <property type="component" value="Unassembled WGS sequence"/>
</dbReference>
<accession>A0A833GY64</accession>
<evidence type="ECO:0000256" key="1">
    <source>
        <dbReference type="ARBA" id="ARBA00004861"/>
    </source>
</evidence>
<comment type="similarity">
    <text evidence="2">Belongs to the OMP decarboxylase family. Type 2 subfamily.</text>
</comment>
<evidence type="ECO:0000256" key="6">
    <source>
        <dbReference type="ARBA" id="ARBA00049157"/>
    </source>
</evidence>
<comment type="pathway">
    <text evidence="1">Pyrimidine metabolism; UMP biosynthesis via de novo pathway; UMP from orotate: step 2/2.</text>
</comment>
<organism evidence="9 10">
    <name type="scientific">Leptonema illini</name>
    <dbReference type="NCBI Taxonomy" id="183"/>
    <lineage>
        <taxon>Bacteria</taxon>
        <taxon>Pseudomonadati</taxon>
        <taxon>Spirochaetota</taxon>
        <taxon>Spirochaetia</taxon>
        <taxon>Leptospirales</taxon>
        <taxon>Leptospiraceae</taxon>
        <taxon>Leptonema</taxon>
    </lineage>
</organism>
<dbReference type="GO" id="GO:0044205">
    <property type="term" value="P:'de novo' UMP biosynthetic process"/>
    <property type="evidence" value="ECO:0007669"/>
    <property type="project" value="UniProtKB-UniPathway"/>
</dbReference>
<dbReference type="SUPFAM" id="SSF51366">
    <property type="entry name" value="Ribulose-phoshate binding barrel"/>
    <property type="match status" value="1"/>
</dbReference>
<dbReference type="SMART" id="SM00934">
    <property type="entry name" value="OMPdecase"/>
    <property type="match status" value="1"/>
</dbReference>
<dbReference type="EC" id="4.1.1.23" evidence="7"/>
<comment type="caution">
    <text evidence="9">The sequence shown here is derived from an EMBL/GenBank/DDBJ whole genome shotgun (WGS) entry which is preliminary data.</text>
</comment>
<name>A0A833GY64_9LEPT</name>
<dbReference type="Gene3D" id="3.20.20.70">
    <property type="entry name" value="Aldolase class I"/>
    <property type="match status" value="1"/>
</dbReference>
<dbReference type="Pfam" id="PF00215">
    <property type="entry name" value="OMPdecase"/>
    <property type="match status" value="1"/>
</dbReference>
<evidence type="ECO:0000256" key="7">
    <source>
        <dbReference type="NCBIfam" id="TIGR02127"/>
    </source>
</evidence>
<proteinExistence type="inferred from homology"/>
<keyword evidence="5 9" id="KW-0456">Lyase</keyword>
<dbReference type="InterPro" id="IPR001754">
    <property type="entry name" value="OMPdeCOase_dom"/>
</dbReference>
<evidence type="ECO:0000313" key="9">
    <source>
        <dbReference type="EMBL" id="KAB2929705.1"/>
    </source>
</evidence>
<keyword evidence="3" id="KW-0210">Decarboxylase</keyword>
<reference evidence="9 10" key="1">
    <citation type="submission" date="2019-10" db="EMBL/GenBank/DDBJ databases">
        <title>Extracellular Electron Transfer in a Candidatus Methanoperedens spp. Enrichment Culture.</title>
        <authorList>
            <person name="Berger S."/>
            <person name="Rangel Shaw D."/>
            <person name="Berben T."/>
            <person name="In 'T Zandt M."/>
            <person name="Frank J."/>
            <person name="Reimann J."/>
            <person name="Jetten M.S.M."/>
            <person name="Welte C.U."/>
        </authorList>
    </citation>
    <scope>NUCLEOTIDE SEQUENCE [LARGE SCALE GENOMIC DNA]</scope>
    <source>
        <strain evidence="9">SB12</strain>
    </source>
</reference>
<dbReference type="GO" id="GO:0004590">
    <property type="term" value="F:orotidine-5'-phosphate decarboxylase activity"/>
    <property type="evidence" value="ECO:0007669"/>
    <property type="project" value="UniProtKB-UniRule"/>
</dbReference>
<evidence type="ECO:0000313" key="10">
    <source>
        <dbReference type="Proteomes" id="UP000460298"/>
    </source>
</evidence>
<dbReference type="PANTHER" id="PTHR43375">
    <property type="entry name" value="OROTIDINE 5'-PHOSPHATE DECARBOXYLASE"/>
    <property type="match status" value="1"/>
</dbReference>
<dbReference type="InterPro" id="IPR011060">
    <property type="entry name" value="RibuloseP-bd_barrel"/>
</dbReference>